<protein>
    <submittedName>
        <fullName evidence="3">Outer membrane beta-barrel protein</fullName>
    </submittedName>
</protein>
<feature type="compositionally biased region" description="Basic and acidic residues" evidence="1">
    <location>
        <begin position="100"/>
        <end position="115"/>
    </location>
</feature>
<keyword evidence="2" id="KW-0472">Membrane</keyword>
<comment type="caution">
    <text evidence="3">The sequence shown here is derived from an EMBL/GenBank/DDBJ whole genome shotgun (WGS) entry which is preliminary data.</text>
</comment>
<organism evidence="3 4">
    <name type="scientific">Sphingobacterium phlebotomi</name>
    <dbReference type="NCBI Taxonomy" id="2605433"/>
    <lineage>
        <taxon>Bacteria</taxon>
        <taxon>Pseudomonadati</taxon>
        <taxon>Bacteroidota</taxon>
        <taxon>Sphingobacteriia</taxon>
        <taxon>Sphingobacteriales</taxon>
        <taxon>Sphingobacteriaceae</taxon>
        <taxon>Sphingobacterium</taxon>
    </lineage>
</organism>
<name>A0A5D4GYS3_9SPHI</name>
<accession>A0A5D4GYS3</accession>
<evidence type="ECO:0000256" key="1">
    <source>
        <dbReference type="SAM" id="MobiDB-lite"/>
    </source>
</evidence>
<feature type="region of interest" description="Disordered" evidence="1">
    <location>
        <begin position="87"/>
        <end position="115"/>
    </location>
</feature>
<dbReference type="Proteomes" id="UP000322362">
    <property type="component" value="Unassembled WGS sequence"/>
</dbReference>
<keyword evidence="4" id="KW-1185">Reference proteome</keyword>
<feature type="transmembrane region" description="Helical" evidence="2">
    <location>
        <begin position="45"/>
        <end position="64"/>
    </location>
</feature>
<dbReference type="RefSeq" id="WP_148920611.1">
    <property type="nucleotide sequence ID" value="NZ_VTAV01000016.1"/>
</dbReference>
<keyword evidence="2" id="KW-1133">Transmembrane helix</keyword>
<proteinExistence type="predicted"/>
<feature type="compositionally biased region" description="Polar residues" evidence="1">
    <location>
        <begin position="378"/>
        <end position="387"/>
    </location>
</feature>
<evidence type="ECO:0000256" key="2">
    <source>
        <dbReference type="SAM" id="Phobius"/>
    </source>
</evidence>
<evidence type="ECO:0000313" key="3">
    <source>
        <dbReference type="EMBL" id="TYR33334.1"/>
    </source>
</evidence>
<dbReference type="AlphaFoldDB" id="A0A5D4GYS3"/>
<evidence type="ECO:0000313" key="4">
    <source>
        <dbReference type="Proteomes" id="UP000322362"/>
    </source>
</evidence>
<feature type="region of interest" description="Disordered" evidence="1">
    <location>
        <begin position="366"/>
        <end position="393"/>
    </location>
</feature>
<reference evidence="3 4" key="1">
    <citation type="submission" date="2019-08" db="EMBL/GenBank/DDBJ databases">
        <title>Phlebobacter frassis gen. nov. sp. nov., a new member of family Sphingobacteriaceae isolated from sand fly rearing media.</title>
        <authorList>
            <person name="Kakumanu M.L."/>
            <person name="Marayati B.F."/>
            <person name="Wada-Katsumata A."/>
            <person name="Wasserberg G."/>
            <person name="Schal C."/>
            <person name="Apperson C.S."/>
            <person name="Ponnusamy L."/>
        </authorList>
    </citation>
    <scope>NUCLEOTIDE SEQUENCE [LARGE SCALE GENOMIC DNA]</scope>
    <source>
        <strain evidence="3 4">SSI9</strain>
    </source>
</reference>
<gene>
    <name evidence="3" type="ORF">FXV77_17925</name>
</gene>
<sequence>MKDRNKELIDLIREGLKNAGELPYKEGAWEAYKAKYEPTRTARRLAPLWMAAAVAALAGFTFLFNDWSDSNESINVAKIEQENRRPVPMGESIDKPITGETDRLASTDVQNKEDSEQLSTYSDGIIALENGGLRNQPRRAMQDIVKLDRMDLQTLDLAPLGSIPMLTTEIKVPDLMSFQEDSKPRATLLWDDDLIAGQQIDPNFAYQSETALHLSPKKLRITDRFELGAFVSPSTTDRSFDLGGGLVFAYRFNDKLAIRTGASFNQYEVGMLKSHVQEVSQEKKQAAAPIKNADKVISKEASSLAADNFFIPNLNAVTGKVQTLDIPLEIRYNLTKEFYATGGVSYAAVLSQERFDHYEESAGIPTYSSASDAEKPTKNSVSTIETTQKSDDENINTNGFGGFVNFSIGRKANIGKTMKVSIEPFVKFPVGQFKRADMNYTNGGIRIITSF</sequence>
<dbReference type="EMBL" id="VTAV01000016">
    <property type="protein sequence ID" value="TYR33334.1"/>
    <property type="molecule type" value="Genomic_DNA"/>
</dbReference>
<keyword evidence="2" id="KW-0812">Transmembrane</keyword>